<dbReference type="SUPFAM" id="SSF53850">
    <property type="entry name" value="Periplasmic binding protein-like II"/>
    <property type="match status" value="1"/>
</dbReference>
<accession>A0ABQ3GGY8</accession>
<name>A0ABQ3GGY8_9MICC</name>
<feature type="compositionally biased region" description="Low complexity" evidence="1">
    <location>
        <begin position="55"/>
        <end position="69"/>
    </location>
</feature>
<protein>
    <submittedName>
        <fullName evidence="4">Glycine/betaine ABC transporter substrate-binding protein</fullName>
    </submittedName>
</protein>
<dbReference type="Pfam" id="PF04069">
    <property type="entry name" value="OpuAC"/>
    <property type="match status" value="1"/>
</dbReference>
<dbReference type="InterPro" id="IPR007210">
    <property type="entry name" value="ABC_Gly_betaine_transp_sub-bd"/>
</dbReference>
<feature type="chain" id="PRO_5047203677" evidence="2">
    <location>
        <begin position="49"/>
        <end position="341"/>
    </location>
</feature>
<evidence type="ECO:0000259" key="3">
    <source>
        <dbReference type="Pfam" id="PF04069"/>
    </source>
</evidence>
<feature type="region of interest" description="Disordered" evidence="1">
    <location>
        <begin position="1"/>
        <end position="22"/>
    </location>
</feature>
<dbReference type="Proteomes" id="UP000642819">
    <property type="component" value="Unassembled WGS sequence"/>
</dbReference>
<dbReference type="EMBL" id="BMXK01000004">
    <property type="protein sequence ID" value="GHD04099.1"/>
    <property type="molecule type" value="Genomic_DNA"/>
</dbReference>
<dbReference type="RefSeq" id="WP_189349129.1">
    <property type="nucleotide sequence ID" value="NZ_BMXK01000004.1"/>
</dbReference>
<feature type="signal peptide" evidence="2">
    <location>
        <begin position="1"/>
        <end position="48"/>
    </location>
</feature>
<evidence type="ECO:0000256" key="1">
    <source>
        <dbReference type="SAM" id="MobiDB-lite"/>
    </source>
</evidence>
<sequence>MNPSNPAAGPRGAAAHRPARPLAASPRRAAALAAVVLLSLTACGTSNGAEPPGPGAAASTADATPSAGSPTPPGPLLVGAPDATREARIMAALYAGALNRAGIEAEVREDIGEWAQYEKTLRDGRIDVVPEYTGQLLFRYDADSTARSAGDVSDELSEAMPDSIEALAASDAARQPVLVMTRAGAVEHEVETLDDLGDACADLAFGGRPSLLTHPDGLPALRAEYECEPESFTQLGSEAEALQAVITDRVQVAQMVNTDPNIARHGLVIVKDSADHFTAQRVVPVVHRESVGEEAREVLDRVSAELTGEELAALNSQLMGDAPLTAREAAATWLTEHGFGG</sequence>
<evidence type="ECO:0000313" key="5">
    <source>
        <dbReference type="Proteomes" id="UP000642819"/>
    </source>
</evidence>
<reference evidence="5" key="1">
    <citation type="journal article" date="2019" name="Int. J. Syst. Evol. Microbiol.">
        <title>The Global Catalogue of Microorganisms (GCM) 10K type strain sequencing project: providing services to taxonomists for standard genome sequencing and annotation.</title>
        <authorList>
            <consortium name="The Broad Institute Genomics Platform"/>
            <consortium name="The Broad Institute Genome Sequencing Center for Infectious Disease"/>
            <person name="Wu L."/>
            <person name="Ma J."/>
        </authorList>
    </citation>
    <scope>NUCLEOTIDE SEQUENCE [LARGE SCALE GENOMIC DNA]</scope>
    <source>
        <strain evidence="5">KCTC 19466</strain>
    </source>
</reference>
<keyword evidence="5" id="KW-1185">Reference proteome</keyword>
<feature type="region of interest" description="Disordered" evidence="1">
    <location>
        <begin position="48"/>
        <end position="80"/>
    </location>
</feature>
<keyword evidence="2" id="KW-0732">Signal</keyword>
<evidence type="ECO:0000256" key="2">
    <source>
        <dbReference type="SAM" id="SignalP"/>
    </source>
</evidence>
<dbReference type="Gene3D" id="3.40.190.10">
    <property type="entry name" value="Periplasmic binding protein-like II"/>
    <property type="match status" value="1"/>
</dbReference>
<dbReference type="CDD" id="cd13606">
    <property type="entry name" value="PBP2_ProX_like"/>
    <property type="match status" value="1"/>
</dbReference>
<gene>
    <name evidence="4" type="primary">proX</name>
    <name evidence="4" type="ORF">GCM10008096_10990</name>
</gene>
<proteinExistence type="predicted"/>
<organism evidence="4 5">
    <name type="scientific">Zhihengliuella salsuginis</name>
    <dbReference type="NCBI Taxonomy" id="578222"/>
    <lineage>
        <taxon>Bacteria</taxon>
        <taxon>Bacillati</taxon>
        <taxon>Actinomycetota</taxon>
        <taxon>Actinomycetes</taxon>
        <taxon>Micrococcales</taxon>
        <taxon>Micrococcaceae</taxon>
        <taxon>Zhihengliuella</taxon>
    </lineage>
</organism>
<comment type="caution">
    <text evidence="4">The sequence shown here is derived from an EMBL/GenBank/DDBJ whole genome shotgun (WGS) entry which is preliminary data.</text>
</comment>
<evidence type="ECO:0000313" key="4">
    <source>
        <dbReference type="EMBL" id="GHD04099.1"/>
    </source>
</evidence>
<feature type="domain" description="ABC-type glycine betaine transport system substrate-binding" evidence="3">
    <location>
        <begin position="84"/>
        <end position="336"/>
    </location>
</feature>
<dbReference type="Gene3D" id="3.40.190.120">
    <property type="entry name" value="Osmoprotection protein (prox), domain 2"/>
    <property type="match status" value="1"/>
</dbReference>